<feature type="compositionally biased region" description="Low complexity" evidence="1">
    <location>
        <begin position="276"/>
        <end position="300"/>
    </location>
</feature>
<dbReference type="EMBL" id="JBHLUE010000016">
    <property type="protein sequence ID" value="MFC0566192.1"/>
    <property type="molecule type" value="Genomic_DNA"/>
</dbReference>
<evidence type="ECO:0000313" key="3">
    <source>
        <dbReference type="Proteomes" id="UP001589894"/>
    </source>
</evidence>
<feature type="compositionally biased region" description="Low complexity" evidence="1">
    <location>
        <begin position="313"/>
        <end position="351"/>
    </location>
</feature>
<reference evidence="2 3" key="1">
    <citation type="submission" date="2024-09" db="EMBL/GenBank/DDBJ databases">
        <authorList>
            <person name="Sun Q."/>
            <person name="Mori K."/>
        </authorList>
    </citation>
    <scope>NUCLEOTIDE SEQUENCE [LARGE SCALE GENOMIC DNA]</scope>
    <source>
        <strain evidence="2 3">TBRC 2205</strain>
    </source>
</reference>
<feature type="region of interest" description="Disordered" evidence="1">
    <location>
        <begin position="235"/>
        <end position="392"/>
    </location>
</feature>
<gene>
    <name evidence="2" type="ORF">ACFFHU_18880</name>
</gene>
<feature type="compositionally biased region" description="Pro residues" evidence="1">
    <location>
        <begin position="301"/>
        <end position="312"/>
    </location>
</feature>
<feature type="compositionally biased region" description="Polar residues" evidence="1">
    <location>
        <begin position="352"/>
        <end position="365"/>
    </location>
</feature>
<protein>
    <recommendedName>
        <fullName evidence="4">DUF5667 domain-containing protein</fullName>
    </recommendedName>
</protein>
<organism evidence="2 3">
    <name type="scientific">Plantactinospora siamensis</name>
    <dbReference type="NCBI Taxonomy" id="555372"/>
    <lineage>
        <taxon>Bacteria</taxon>
        <taxon>Bacillati</taxon>
        <taxon>Actinomycetota</taxon>
        <taxon>Actinomycetes</taxon>
        <taxon>Micromonosporales</taxon>
        <taxon>Micromonosporaceae</taxon>
        <taxon>Plantactinospora</taxon>
    </lineage>
</organism>
<dbReference type="Proteomes" id="UP001589894">
    <property type="component" value="Unassembled WGS sequence"/>
</dbReference>
<proteinExistence type="predicted"/>
<evidence type="ECO:0008006" key="4">
    <source>
        <dbReference type="Google" id="ProtNLM"/>
    </source>
</evidence>
<dbReference type="RefSeq" id="WP_377340682.1">
    <property type="nucleotide sequence ID" value="NZ_JBHLUE010000016.1"/>
</dbReference>
<evidence type="ECO:0000313" key="2">
    <source>
        <dbReference type="EMBL" id="MFC0566192.1"/>
    </source>
</evidence>
<comment type="caution">
    <text evidence="2">The sequence shown here is derived from an EMBL/GenBank/DDBJ whole genome shotgun (WGS) entry which is preliminary data.</text>
</comment>
<keyword evidence="3" id="KW-1185">Reference proteome</keyword>
<evidence type="ECO:0000256" key="1">
    <source>
        <dbReference type="SAM" id="MobiDB-lite"/>
    </source>
</evidence>
<feature type="compositionally biased region" description="Low complexity" evidence="1">
    <location>
        <begin position="377"/>
        <end position="392"/>
    </location>
</feature>
<accession>A0ABV6NZJ5</accession>
<sequence length="392" mass="38412">MRPGELLRRLDRRVLPALVRMVGDLGQGRSGPRVVTGSALLSVVAVLLTAVLVVGRPASAPPMAAGPPRIGVSQGESVPGYVETSRARLSGLLDPASATVETYALVTLAGYVAPDRLAPALGGSGVAAVFGRVPLPGVPTAPVRIPARRIPADVYAGMIEVARVRAAVAGDYRRQAAAVLGDGAAERSLRQRLRGQAEAAAAEAAAYRSGCGCLYAAVVRATPVALERVAARPEVRAVDPAPAVSRPEDAVFTPPLPEQRGLVTATDPMSIPPTDPVSGGASPPAGSGSAVPAPAASAPVVPVPAGSPPVVSPPVVSRSPEDAGSPSAAVPTPGGPSPTTAPSRTAAPGTGVPTSTAGTATASDPSTDGVASGGSTGTAPAASAPPSADGAG</sequence>
<name>A0ABV6NZJ5_9ACTN</name>